<reference evidence="4" key="1">
    <citation type="submission" date="2021-02" db="EMBL/GenBank/DDBJ databases">
        <title>Skermanella TT6 skin isolate.</title>
        <authorList>
            <person name="Lee K."/>
            <person name="Ganzorig M."/>
        </authorList>
    </citation>
    <scope>NUCLEOTIDE SEQUENCE</scope>
    <source>
        <strain evidence="4">TT6</strain>
    </source>
</reference>
<organism evidence="4 5">
    <name type="scientific">Skermanella cutis</name>
    <dbReference type="NCBI Taxonomy" id="2775420"/>
    <lineage>
        <taxon>Bacteria</taxon>
        <taxon>Pseudomonadati</taxon>
        <taxon>Pseudomonadota</taxon>
        <taxon>Alphaproteobacteria</taxon>
        <taxon>Rhodospirillales</taxon>
        <taxon>Azospirillaceae</taxon>
        <taxon>Skermanella</taxon>
    </lineage>
</organism>
<feature type="domain" description="Response regulatory" evidence="3">
    <location>
        <begin position="26"/>
        <end position="138"/>
    </location>
</feature>
<dbReference type="PANTHER" id="PTHR48111">
    <property type="entry name" value="REGULATOR OF RPOS"/>
    <property type="match status" value="1"/>
</dbReference>
<dbReference type="InterPro" id="IPR039420">
    <property type="entry name" value="WalR-like"/>
</dbReference>
<protein>
    <submittedName>
        <fullName evidence="4">Response regulator</fullName>
    </submittedName>
</protein>
<dbReference type="SUPFAM" id="SSF52172">
    <property type="entry name" value="CheY-like"/>
    <property type="match status" value="1"/>
</dbReference>
<dbReference type="Gene3D" id="3.40.50.2300">
    <property type="match status" value="1"/>
</dbReference>
<dbReference type="EMBL" id="CP067420">
    <property type="protein sequence ID" value="QQP91282.1"/>
    <property type="molecule type" value="Genomic_DNA"/>
</dbReference>
<sequence length="154" mass="16312">MLSMGVAQMPFNVDIAASTERSIAQRILVCEDNHLIAVGLASILAREGYAVLGPVDTGEEALRAAFQDLPDLALLDIELAGAIDGISVAAELHPMGVEIIFVTSDYQRAALDGREYASDILIKPVRVNAVLNSVAAALRKKSPTERQEAVLAAS</sequence>
<evidence type="ECO:0000313" key="4">
    <source>
        <dbReference type="EMBL" id="QQP91282.1"/>
    </source>
</evidence>
<dbReference type="SMART" id="SM00448">
    <property type="entry name" value="REC"/>
    <property type="match status" value="1"/>
</dbReference>
<dbReference type="Proteomes" id="UP000595197">
    <property type="component" value="Chromosome"/>
</dbReference>
<dbReference type="RefSeq" id="WP_201079027.1">
    <property type="nucleotide sequence ID" value="NZ_CP067420.1"/>
</dbReference>
<keyword evidence="2" id="KW-0597">Phosphoprotein</keyword>
<evidence type="ECO:0000256" key="2">
    <source>
        <dbReference type="PROSITE-ProRule" id="PRU00169"/>
    </source>
</evidence>
<accession>A0ABX7BA70</accession>
<keyword evidence="1" id="KW-0238">DNA-binding</keyword>
<dbReference type="InterPro" id="IPR011006">
    <property type="entry name" value="CheY-like_superfamily"/>
</dbReference>
<name>A0ABX7BA70_9PROT</name>
<dbReference type="PANTHER" id="PTHR48111:SF50">
    <property type="entry name" value="KDP OPERON TRANSCRIPTIONAL REGULATORY PROTEIN KDPE"/>
    <property type="match status" value="1"/>
</dbReference>
<gene>
    <name evidence="4" type="ORF">IGS68_08785</name>
</gene>
<keyword evidence="5" id="KW-1185">Reference proteome</keyword>
<feature type="modified residue" description="4-aspartylphosphate" evidence="2">
    <location>
        <position position="76"/>
    </location>
</feature>
<dbReference type="InterPro" id="IPR001789">
    <property type="entry name" value="Sig_transdc_resp-reg_receiver"/>
</dbReference>
<evidence type="ECO:0000259" key="3">
    <source>
        <dbReference type="PROSITE" id="PS50110"/>
    </source>
</evidence>
<proteinExistence type="predicted"/>
<evidence type="ECO:0000313" key="5">
    <source>
        <dbReference type="Proteomes" id="UP000595197"/>
    </source>
</evidence>
<dbReference type="PROSITE" id="PS50110">
    <property type="entry name" value="RESPONSE_REGULATORY"/>
    <property type="match status" value="1"/>
</dbReference>
<dbReference type="Pfam" id="PF00072">
    <property type="entry name" value="Response_reg"/>
    <property type="match status" value="1"/>
</dbReference>
<evidence type="ECO:0000256" key="1">
    <source>
        <dbReference type="ARBA" id="ARBA00023125"/>
    </source>
</evidence>